<evidence type="ECO:0000256" key="1">
    <source>
        <dbReference type="ARBA" id="ARBA00001946"/>
    </source>
</evidence>
<evidence type="ECO:0000313" key="5">
    <source>
        <dbReference type="EMBL" id="MBB6578969.1"/>
    </source>
</evidence>
<evidence type="ECO:0000259" key="4">
    <source>
        <dbReference type="Pfam" id="PF08774"/>
    </source>
</evidence>
<dbReference type="InterPro" id="IPR014883">
    <property type="entry name" value="VRR_NUC"/>
</dbReference>
<dbReference type="RefSeq" id="WP_184709910.1">
    <property type="nucleotide sequence ID" value="NZ_JACHKZ010000021.1"/>
</dbReference>
<reference evidence="5 6" key="1">
    <citation type="submission" date="2020-08" db="EMBL/GenBank/DDBJ databases">
        <title>Functional genomics of gut bacteria from endangered species of beetles.</title>
        <authorList>
            <person name="Carlos-Shanley C."/>
        </authorList>
    </citation>
    <scope>NUCLEOTIDE SEQUENCE [LARGE SCALE GENOMIC DNA]</scope>
    <source>
        <strain evidence="5 6">S00124</strain>
    </source>
</reference>
<organism evidence="5 6">
    <name type="scientific">Comamonas odontotermitis</name>
    <dbReference type="NCBI Taxonomy" id="379895"/>
    <lineage>
        <taxon>Bacteria</taxon>
        <taxon>Pseudomonadati</taxon>
        <taxon>Pseudomonadota</taxon>
        <taxon>Betaproteobacteria</taxon>
        <taxon>Burkholderiales</taxon>
        <taxon>Comamonadaceae</taxon>
        <taxon>Comamonas</taxon>
    </lineage>
</organism>
<protein>
    <recommendedName>
        <fullName evidence="4">VRR-NUC domain-containing protein</fullName>
    </recommendedName>
</protein>
<evidence type="ECO:0000256" key="2">
    <source>
        <dbReference type="ARBA" id="ARBA00022722"/>
    </source>
</evidence>
<evidence type="ECO:0000313" key="6">
    <source>
        <dbReference type="Proteomes" id="UP000562492"/>
    </source>
</evidence>
<comment type="caution">
    <text evidence="5">The sequence shown here is derived from an EMBL/GenBank/DDBJ whole genome shotgun (WGS) entry which is preliminary data.</text>
</comment>
<dbReference type="EMBL" id="JACHKZ010000021">
    <property type="protein sequence ID" value="MBB6578969.1"/>
    <property type="molecule type" value="Genomic_DNA"/>
</dbReference>
<proteinExistence type="predicted"/>
<comment type="cofactor">
    <cofactor evidence="1">
        <name>Mg(2+)</name>
        <dbReference type="ChEBI" id="CHEBI:18420"/>
    </cofactor>
</comment>
<dbReference type="InterPro" id="IPR011856">
    <property type="entry name" value="tRNA_endonuc-like_dom_sf"/>
</dbReference>
<dbReference type="Proteomes" id="UP000562492">
    <property type="component" value="Unassembled WGS sequence"/>
</dbReference>
<feature type="domain" description="VRR-NUC" evidence="4">
    <location>
        <begin position="13"/>
        <end position="115"/>
    </location>
</feature>
<gene>
    <name evidence="5" type="ORF">HNP33_003074</name>
</gene>
<sequence length="138" mass="15492">MTATRSRSINRSEEAEQARLVKWSHKQAVRQLMPGLRWLHHSPNGGKRDAFTGAQMKALGTKPGFPDLHLSVRVGAVAGLVIEMKTATGRESPEQVEWREHFIEQGWAHALCRSAEQAREVLCEYFGLNPYEAPGLDE</sequence>
<keyword evidence="2" id="KW-0540">Nuclease</keyword>
<dbReference type="Pfam" id="PF08774">
    <property type="entry name" value="VRR_NUC"/>
    <property type="match status" value="1"/>
</dbReference>
<keyword evidence="3" id="KW-0378">Hydrolase</keyword>
<evidence type="ECO:0000256" key="3">
    <source>
        <dbReference type="ARBA" id="ARBA00022801"/>
    </source>
</evidence>
<keyword evidence="6" id="KW-1185">Reference proteome</keyword>
<dbReference type="Gene3D" id="3.40.1350.10">
    <property type="match status" value="1"/>
</dbReference>
<name>A0ABR6RII7_9BURK</name>
<accession>A0ABR6RII7</accession>